<evidence type="ECO:0000313" key="3">
    <source>
        <dbReference type="Proteomes" id="UP000236161"/>
    </source>
</evidence>
<evidence type="ECO:0000259" key="1">
    <source>
        <dbReference type="Pfam" id="PF14703"/>
    </source>
</evidence>
<accession>A0A2I0ARF2</accession>
<dbReference type="InterPro" id="IPR027815">
    <property type="entry name" value="CSC1/OSCA1-like_cyt"/>
</dbReference>
<evidence type="ECO:0000313" key="2">
    <source>
        <dbReference type="EMBL" id="PKA58127.1"/>
    </source>
</evidence>
<dbReference type="Proteomes" id="UP000236161">
    <property type="component" value="Unassembled WGS sequence"/>
</dbReference>
<dbReference type="OrthoDB" id="782452at2759"/>
<keyword evidence="3" id="KW-1185">Reference proteome</keyword>
<organism evidence="2 3">
    <name type="scientific">Apostasia shenzhenica</name>
    <dbReference type="NCBI Taxonomy" id="1088818"/>
    <lineage>
        <taxon>Eukaryota</taxon>
        <taxon>Viridiplantae</taxon>
        <taxon>Streptophyta</taxon>
        <taxon>Embryophyta</taxon>
        <taxon>Tracheophyta</taxon>
        <taxon>Spermatophyta</taxon>
        <taxon>Magnoliopsida</taxon>
        <taxon>Liliopsida</taxon>
        <taxon>Asparagales</taxon>
        <taxon>Orchidaceae</taxon>
        <taxon>Apostasioideae</taxon>
        <taxon>Apostasia</taxon>
    </lineage>
</organism>
<gene>
    <name evidence="2" type="ORF">AXF42_Ash019831</name>
</gene>
<dbReference type="EMBL" id="KZ451956">
    <property type="protein sequence ID" value="PKA58127.1"/>
    <property type="molecule type" value="Genomic_DNA"/>
</dbReference>
<dbReference type="STRING" id="1088818.A0A2I0ARF2"/>
<name>A0A2I0ARF2_9ASPA</name>
<sequence length="127" mass="14535">MDHVKSCHPKRSHFTVLVRSIPRSRDMPLDDVIKSFFTTNHRMSYLSHLRVYRSGSLGSIMTNAEKVCQKFAYLRATSLKLKSGPVIHRCSLCGGTSKSFDLYQKIFELDDRTLSNSDSMKTEELIC</sequence>
<feature type="domain" description="CSC1/OSCA1-like cytosolic" evidence="1">
    <location>
        <begin position="13"/>
        <end position="111"/>
    </location>
</feature>
<protein>
    <recommendedName>
        <fullName evidence="1">CSC1/OSCA1-like cytosolic domain-containing protein</fullName>
    </recommendedName>
</protein>
<reference evidence="2 3" key="1">
    <citation type="journal article" date="2017" name="Nature">
        <title>The Apostasia genome and the evolution of orchids.</title>
        <authorList>
            <person name="Zhang G.Q."/>
            <person name="Liu K.W."/>
            <person name="Li Z."/>
            <person name="Lohaus R."/>
            <person name="Hsiao Y.Y."/>
            <person name="Niu S.C."/>
            <person name="Wang J.Y."/>
            <person name="Lin Y.C."/>
            <person name="Xu Q."/>
            <person name="Chen L.J."/>
            <person name="Yoshida K."/>
            <person name="Fujiwara S."/>
            <person name="Wang Z.W."/>
            <person name="Zhang Y.Q."/>
            <person name="Mitsuda N."/>
            <person name="Wang M."/>
            <person name="Liu G.H."/>
            <person name="Pecoraro L."/>
            <person name="Huang H.X."/>
            <person name="Xiao X.J."/>
            <person name="Lin M."/>
            <person name="Wu X.Y."/>
            <person name="Wu W.L."/>
            <person name="Chen Y.Y."/>
            <person name="Chang S.B."/>
            <person name="Sakamoto S."/>
            <person name="Ohme-Takagi M."/>
            <person name="Yagi M."/>
            <person name="Zeng S.J."/>
            <person name="Shen C.Y."/>
            <person name="Yeh C.M."/>
            <person name="Luo Y.B."/>
            <person name="Tsai W.C."/>
            <person name="Van de Peer Y."/>
            <person name="Liu Z.J."/>
        </authorList>
    </citation>
    <scope>NUCLEOTIDE SEQUENCE [LARGE SCALE GENOMIC DNA]</scope>
    <source>
        <strain evidence="3">cv. Shenzhen</strain>
        <tissue evidence="2">Stem</tissue>
    </source>
</reference>
<proteinExistence type="predicted"/>
<dbReference type="AlphaFoldDB" id="A0A2I0ARF2"/>
<dbReference type="Pfam" id="PF14703">
    <property type="entry name" value="PHM7_cyt"/>
    <property type="match status" value="1"/>
</dbReference>